<name>A0ABQ6GWB9_9GAMM</name>
<protein>
    <submittedName>
        <fullName evidence="2">Uncharacterized protein</fullName>
    </submittedName>
</protein>
<reference evidence="2 3" key="1">
    <citation type="submission" date="2023-03" db="EMBL/GenBank/DDBJ databases">
        <title>Draft genome sequence of Thalassotalea insulae KCTC 62186T.</title>
        <authorList>
            <person name="Sawabe T."/>
        </authorList>
    </citation>
    <scope>NUCLEOTIDE SEQUENCE [LARGE SCALE GENOMIC DNA]</scope>
    <source>
        <strain evidence="2 3">KCTC 62186</strain>
    </source>
</reference>
<keyword evidence="1" id="KW-0732">Signal</keyword>
<keyword evidence="3" id="KW-1185">Reference proteome</keyword>
<feature type="signal peptide" evidence="1">
    <location>
        <begin position="1"/>
        <end position="19"/>
    </location>
</feature>
<comment type="caution">
    <text evidence="2">The sequence shown here is derived from an EMBL/GenBank/DDBJ whole genome shotgun (WGS) entry which is preliminary data.</text>
</comment>
<dbReference type="Proteomes" id="UP001157186">
    <property type="component" value="Unassembled WGS sequence"/>
</dbReference>
<evidence type="ECO:0000313" key="3">
    <source>
        <dbReference type="Proteomes" id="UP001157186"/>
    </source>
</evidence>
<gene>
    <name evidence="2" type="ORF">tinsulaeT_35630</name>
</gene>
<accession>A0ABQ6GWB9</accession>
<evidence type="ECO:0000313" key="2">
    <source>
        <dbReference type="EMBL" id="GLX80223.1"/>
    </source>
</evidence>
<organism evidence="2 3">
    <name type="scientific">Thalassotalea insulae</name>
    <dbReference type="NCBI Taxonomy" id="2056778"/>
    <lineage>
        <taxon>Bacteria</taxon>
        <taxon>Pseudomonadati</taxon>
        <taxon>Pseudomonadota</taxon>
        <taxon>Gammaproteobacteria</taxon>
        <taxon>Alteromonadales</taxon>
        <taxon>Colwelliaceae</taxon>
        <taxon>Thalassotalea</taxon>
    </lineage>
</organism>
<feature type="chain" id="PRO_5047441179" evidence="1">
    <location>
        <begin position="20"/>
        <end position="110"/>
    </location>
</feature>
<proteinExistence type="predicted"/>
<sequence>MRKLFISMIFVLISPSAFAGDGSGKVTRIYAHEKNNGAGVIMFAVQNHTTPPSSCPGHEWAFDANTDHGKAMYALLLSAAAQGKSVTVKGAGDCNAWSDRERPSWVMVDY</sequence>
<dbReference type="EMBL" id="BSST01000001">
    <property type="protein sequence ID" value="GLX80223.1"/>
    <property type="molecule type" value="Genomic_DNA"/>
</dbReference>
<evidence type="ECO:0000256" key="1">
    <source>
        <dbReference type="SAM" id="SignalP"/>
    </source>
</evidence>
<dbReference type="RefSeq" id="WP_284246195.1">
    <property type="nucleotide sequence ID" value="NZ_BSST01000001.1"/>
</dbReference>